<organism evidence="1 2">
    <name type="scientific">Thioclava nitratireducens</name>
    <dbReference type="NCBI Taxonomy" id="1915078"/>
    <lineage>
        <taxon>Bacteria</taxon>
        <taxon>Pseudomonadati</taxon>
        <taxon>Pseudomonadota</taxon>
        <taxon>Alphaproteobacteria</taxon>
        <taxon>Rhodobacterales</taxon>
        <taxon>Paracoccaceae</taxon>
        <taxon>Thioclava</taxon>
    </lineage>
</organism>
<dbReference type="Proteomes" id="UP000185622">
    <property type="component" value="Chromosome"/>
</dbReference>
<sequence>MIEKMEDGPEGVAALRASGTVLKHDVTEAMRLVGTADRMMVVVAPRFDGYMAELIGGLRQSCEDGQAGRCALVVPEDMRSEADLQGEGGAFRIFTVHAEAERWLGS</sequence>
<gene>
    <name evidence="1" type="ORF">BMG03_14090</name>
</gene>
<dbReference type="RefSeq" id="WP_075775616.1">
    <property type="nucleotide sequence ID" value="NZ_CP019437.1"/>
</dbReference>
<name>A0ABN4XGR2_9RHOB</name>
<proteinExistence type="predicted"/>
<evidence type="ECO:0000313" key="1">
    <source>
        <dbReference type="EMBL" id="AQS48798.1"/>
    </source>
</evidence>
<keyword evidence="2" id="KW-1185">Reference proteome</keyword>
<protein>
    <submittedName>
        <fullName evidence="1">Uncharacterized protein</fullName>
    </submittedName>
</protein>
<reference evidence="1 2" key="1">
    <citation type="submission" date="2017-01" db="EMBL/GenBank/DDBJ databases">
        <title>The complete genome sequence of a sulfur-oxidizing marine bacterium Thioclava sp. 25B10_4T.</title>
        <authorList>
            <person name="Liu Y."/>
            <person name="Lai Q."/>
            <person name="Shao Z."/>
        </authorList>
    </citation>
    <scope>NUCLEOTIDE SEQUENCE [LARGE SCALE GENOMIC DNA]</scope>
    <source>
        <strain evidence="1 2">25B10_4</strain>
    </source>
</reference>
<accession>A0ABN4XGR2</accession>
<evidence type="ECO:0000313" key="2">
    <source>
        <dbReference type="Proteomes" id="UP000185622"/>
    </source>
</evidence>
<dbReference type="EMBL" id="CP019437">
    <property type="protein sequence ID" value="AQS48798.1"/>
    <property type="molecule type" value="Genomic_DNA"/>
</dbReference>